<evidence type="ECO:0000256" key="5">
    <source>
        <dbReference type="ARBA" id="ARBA00023004"/>
    </source>
</evidence>
<evidence type="ECO:0000256" key="7">
    <source>
        <dbReference type="PIRSR" id="PIRSR602401-1"/>
    </source>
</evidence>
<evidence type="ECO:0000313" key="10">
    <source>
        <dbReference type="Proteomes" id="UP000265703"/>
    </source>
</evidence>
<evidence type="ECO:0000256" key="6">
    <source>
        <dbReference type="ARBA" id="ARBA00023033"/>
    </source>
</evidence>
<gene>
    <name evidence="9" type="ORF">C1645_726303</name>
</gene>
<keyword evidence="6 8" id="KW-0503">Monooxygenase</keyword>
<evidence type="ECO:0000256" key="2">
    <source>
        <dbReference type="ARBA" id="ARBA00022617"/>
    </source>
</evidence>
<protein>
    <submittedName>
        <fullName evidence="9">Cytochrome P450</fullName>
    </submittedName>
</protein>
<dbReference type="PRINTS" id="PR00463">
    <property type="entry name" value="EP450I"/>
</dbReference>
<dbReference type="GO" id="GO:0020037">
    <property type="term" value="F:heme binding"/>
    <property type="evidence" value="ECO:0007669"/>
    <property type="project" value="InterPro"/>
</dbReference>
<dbReference type="SUPFAM" id="SSF48264">
    <property type="entry name" value="Cytochrome P450"/>
    <property type="match status" value="1"/>
</dbReference>
<organism evidence="9 10">
    <name type="scientific">Glomus cerebriforme</name>
    <dbReference type="NCBI Taxonomy" id="658196"/>
    <lineage>
        <taxon>Eukaryota</taxon>
        <taxon>Fungi</taxon>
        <taxon>Fungi incertae sedis</taxon>
        <taxon>Mucoromycota</taxon>
        <taxon>Glomeromycotina</taxon>
        <taxon>Glomeromycetes</taxon>
        <taxon>Glomerales</taxon>
        <taxon>Glomeraceae</taxon>
        <taxon>Glomus</taxon>
    </lineage>
</organism>
<dbReference type="PANTHER" id="PTHR24291">
    <property type="entry name" value="CYTOCHROME P450 FAMILY 4"/>
    <property type="match status" value="1"/>
</dbReference>
<dbReference type="PANTHER" id="PTHR24291:SF50">
    <property type="entry name" value="BIFUNCTIONAL ALBAFLAVENONE MONOOXYGENASE_TERPENE SYNTHASE"/>
    <property type="match status" value="1"/>
</dbReference>
<proteinExistence type="inferred from homology"/>
<dbReference type="InterPro" id="IPR036396">
    <property type="entry name" value="Cyt_P450_sf"/>
</dbReference>
<sequence>MVALLFFAIILIITIYYFRKGNKIPKEIENLPIVSGLPIAWAYLRQKNYDEIGDLIRKLSGGHEIYLSRIGIFIVNLASPEYAKILLTESEDNTPKSEMNPEGILYKFFGSGLPFSNGDIWRTSRKIANPAFNNALSPEIVGETTMELFAFMQQNLNRPINVFEVMQRTTIEVLGKLAFGYKFGCLESDETPHIINVYKYIISVIVSPFRRVFPWISKLPIESNKKFLDAIEEFDGFIYDIIESKRNEINKKSSHSRDLLTSMLEFSEQEGINTDITQIKQLRDEMVNFFVAGHDTTSMALSASLYYLAKYPKIQEKARAEVISILGNEPVMPNSDQLKEMKYINAIIKESLRIHPPTPIITLRKLKKPIKFGPYILPVNTACMVNAWQIHHNPKYWENPNQYNPERFLSSDEKRDKFAWIPFSAGPRNCIGQNFSLMEQRVILSMILLKYNWTLPENSVNKEKLLLAPQFLLRPVDLKLVFTERIKG</sequence>
<dbReference type="InterPro" id="IPR017972">
    <property type="entry name" value="Cyt_P450_CS"/>
</dbReference>
<evidence type="ECO:0000313" key="9">
    <source>
        <dbReference type="EMBL" id="RIA87775.1"/>
    </source>
</evidence>
<dbReference type="Gene3D" id="1.10.630.10">
    <property type="entry name" value="Cytochrome P450"/>
    <property type="match status" value="1"/>
</dbReference>
<comment type="similarity">
    <text evidence="1 8">Belongs to the cytochrome P450 family.</text>
</comment>
<keyword evidence="4 8" id="KW-0560">Oxidoreductase</keyword>
<keyword evidence="3 7" id="KW-0479">Metal-binding</keyword>
<comment type="cofactor">
    <cofactor evidence="7">
        <name>heme</name>
        <dbReference type="ChEBI" id="CHEBI:30413"/>
    </cofactor>
</comment>
<keyword evidence="5 7" id="KW-0408">Iron</keyword>
<keyword evidence="10" id="KW-1185">Reference proteome</keyword>
<reference evidence="9 10" key="1">
    <citation type="submission" date="2018-06" db="EMBL/GenBank/DDBJ databases">
        <title>Comparative genomics reveals the genomic features of Rhizophagus irregularis, R. cerebriforme, R. diaphanum and Gigaspora rosea, and their symbiotic lifestyle signature.</title>
        <authorList>
            <person name="Morin E."/>
            <person name="San Clemente H."/>
            <person name="Chen E.C.H."/>
            <person name="De La Providencia I."/>
            <person name="Hainaut M."/>
            <person name="Kuo A."/>
            <person name="Kohler A."/>
            <person name="Murat C."/>
            <person name="Tang N."/>
            <person name="Roy S."/>
            <person name="Loubradou J."/>
            <person name="Henrissat B."/>
            <person name="Grigoriev I.V."/>
            <person name="Corradi N."/>
            <person name="Roux C."/>
            <person name="Martin F.M."/>
        </authorList>
    </citation>
    <scope>NUCLEOTIDE SEQUENCE [LARGE SCALE GENOMIC DNA]</scope>
    <source>
        <strain evidence="9 10">DAOM 227022</strain>
    </source>
</reference>
<dbReference type="STRING" id="658196.A0A397SUQ0"/>
<dbReference type="EMBL" id="QKYT01000293">
    <property type="protein sequence ID" value="RIA87775.1"/>
    <property type="molecule type" value="Genomic_DNA"/>
</dbReference>
<comment type="caution">
    <text evidence="9">The sequence shown here is derived from an EMBL/GenBank/DDBJ whole genome shotgun (WGS) entry which is preliminary data.</text>
</comment>
<evidence type="ECO:0000256" key="8">
    <source>
        <dbReference type="RuleBase" id="RU000461"/>
    </source>
</evidence>
<dbReference type="InterPro" id="IPR001128">
    <property type="entry name" value="Cyt_P450"/>
</dbReference>
<dbReference type="Pfam" id="PF00067">
    <property type="entry name" value="p450"/>
    <property type="match status" value="1"/>
</dbReference>
<dbReference type="PROSITE" id="PS00086">
    <property type="entry name" value="CYTOCHROME_P450"/>
    <property type="match status" value="1"/>
</dbReference>
<dbReference type="GO" id="GO:0004497">
    <property type="term" value="F:monooxygenase activity"/>
    <property type="evidence" value="ECO:0007669"/>
    <property type="project" value="UniProtKB-KW"/>
</dbReference>
<evidence type="ECO:0000256" key="1">
    <source>
        <dbReference type="ARBA" id="ARBA00010617"/>
    </source>
</evidence>
<dbReference type="InterPro" id="IPR050196">
    <property type="entry name" value="Cytochrome_P450_Monoox"/>
</dbReference>
<dbReference type="GO" id="GO:0005506">
    <property type="term" value="F:iron ion binding"/>
    <property type="evidence" value="ECO:0007669"/>
    <property type="project" value="InterPro"/>
</dbReference>
<accession>A0A397SUQ0</accession>
<evidence type="ECO:0000256" key="3">
    <source>
        <dbReference type="ARBA" id="ARBA00022723"/>
    </source>
</evidence>
<dbReference type="PRINTS" id="PR00385">
    <property type="entry name" value="P450"/>
</dbReference>
<keyword evidence="2 7" id="KW-0349">Heme</keyword>
<name>A0A397SUQ0_9GLOM</name>
<dbReference type="GO" id="GO:0016705">
    <property type="term" value="F:oxidoreductase activity, acting on paired donors, with incorporation or reduction of molecular oxygen"/>
    <property type="evidence" value="ECO:0007669"/>
    <property type="project" value="InterPro"/>
</dbReference>
<dbReference type="AlphaFoldDB" id="A0A397SUQ0"/>
<dbReference type="Proteomes" id="UP000265703">
    <property type="component" value="Unassembled WGS sequence"/>
</dbReference>
<feature type="binding site" description="axial binding residue" evidence="7">
    <location>
        <position position="430"/>
    </location>
    <ligand>
        <name>heme</name>
        <dbReference type="ChEBI" id="CHEBI:30413"/>
    </ligand>
    <ligandPart>
        <name>Fe</name>
        <dbReference type="ChEBI" id="CHEBI:18248"/>
    </ligandPart>
</feature>
<evidence type="ECO:0000256" key="4">
    <source>
        <dbReference type="ARBA" id="ARBA00023002"/>
    </source>
</evidence>
<dbReference type="OrthoDB" id="1470350at2759"/>
<dbReference type="InterPro" id="IPR002401">
    <property type="entry name" value="Cyt_P450_E_grp-I"/>
</dbReference>